<dbReference type="PROSITE" id="PS50005">
    <property type="entry name" value="TPR"/>
    <property type="match status" value="1"/>
</dbReference>
<dbReference type="EMBL" id="BAAAFG010000016">
    <property type="protein sequence ID" value="GAA0873550.1"/>
    <property type="molecule type" value="Genomic_DNA"/>
</dbReference>
<comment type="caution">
    <text evidence="2">The sequence shown here is derived from an EMBL/GenBank/DDBJ whole genome shotgun (WGS) entry which is preliminary data.</text>
</comment>
<dbReference type="SUPFAM" id="SSF48452">
    <property type="entry name" value="TPR-like"/>
    <property type="match status" value="2"/>
</dbReference>
<dbReference type="RefSeq" id="WP_343768775.1">
    <property type="nucleotide sequence ID" value="NZ_BAAAFG010000016.1"/>
</dbReference>
<protein>
    <recommendedName>
        <fullName evidence="4">Tetratricopeptide repeat protein</fullName>
    </recommendedName>
</protein>
<reference evidence="3" key="1">
    <citation type="journal article" date="2019" name="Int. J. Syst. Evol. Microbiol.">
        <title>The Global Catalogue of Microorganisms (GCM) 10K type strain sequencing project: providing services to taxonomists for standard genome sequencing and annotation.</title>
        <authorList>
            <consortium name="The Broad Institute Genomics Platform"/>
            <consortium name="The Broad Institute Genome Sequencing Center for Infectious Disease"/>
            <person name="Wu L."/>
            <person name="Ma J."/>
        </authorList>
    </citation>
    <scope>NUCLEOTIDE SEQUENCE [LARGE SCALE GENOMIC DNA]</scope>
    <source>
        <strain evidence="3">JCM 16082</strain>
    </source>
</reference>
<evidence type="ECO:0000256" key="1">
    <source>
        <dbReference type="PROSITE-ProRule" id="PRU00339"/>
    </source>
</evidence>
<sequence>MEFIFQAYRRLHHPKKIFFLSCFFFLSFALLFSQTNIEQAEELYHQKEYLKAKPLLKSYLKANPTDERTQMYLGDIAMFQKDFERALEYYTLLVERFPNNADYQFRYGGALAYHVQEMPKVKAVFYVDDIEESFLKAAKLDPSHIEARWALIEFYIQLPYLLGGGEEKALIYAKELAELSKVDGHLAKGYIADQNDRKKDAEYHYKKAVEIGGSMHTYDKLSTHYEKSGNAQKSLETKLSAKTKHKRNQLNYQIGRIVAEYNLDAETGITALNEFIERHSFQDSVGKEWAYLRLAQIYRKNGAKSQAELWVKKALTEREDFKEAKIERENISKL</sequence>
<evidence type="ECO:0000313" key="3">
    <source>
        <dbReference type="Proteomes" id="UP001500507"/>
    </source>
</evidence>
<gene>
    <name evidence="2" type="ORF">GCM10009117_26970</name>
</gene>
<accession>A0ABP3XW57</accession>
<name>A0ABP3XW57_9FLAO</name>
<dbReference type="Pfam" id="PF14559">
    <property type="entry name" value="TPR_19"/>
    <property type="match status" value="1"/>
</dbReference>
<keyword evidence="1" id="KW-0802">TPR repeat</keyword>
<evidence type="ECO:0000313" key="2">
    <source>
        <dbReference type="EMBL" id="GAA0873550.1"/>
    </source>
</evidence>
<feature type="repeat" description="TPR" evidence="1">
    <location>
        <begin position="67"/>
        <end position="100"/>
    </location>
</feature>
<dbReference type="Pfam" id="PF13181">
    <property type="entry name" value="TPR_8"/>
    <property type="match status" value="1"/>
</dbReference>
<keyword evidence="3" id="KW-1185">Reference proteome</keyword>
<dbReference type="Gene3D" id="1.25.40.10">
    <property type="entry name" value="Tetratricopeptide repeat domain"/>
    <property type="match status" value="2"/>
</dbReference>
<dbReference type="Proteomes" id="UP001500507">
    <property type="component" value="Unassembled WGS sequence"/>
</dbReference>
<organism evidence="2 3">
    <name type="scientific">Gangjinia marincola</name>
    <dbReference type="NCBI Taxonomy" id="578463"/>
    <lineage>
        <taxon>Bacteria</taxon>
        <taxon>Pseudomonadati</taxon>
        <taxon>Bacteroidota</taxon>
        <taxon>Flavobacteriia</taxon>
        <taxon>Flavobacteriales</taxon>
        <taxon>Flavobacteriaceae</taxon>
        <taxon>Gangjinia</taxon>
    </lineage>
</organism>
<proteinExistence type="predicted"/>
<dbReference type="InterPro" id="IPR019734">
    <property type="entry name" value="TPR_rpt"/>
</dbReference>
<dbReference type="InterPro" id="IPR011990">
    <property type="entry name" value="TPR-like_helical_dom_sf"/>
</dbReference>
<evidence type="ECO:0008006" key="4">
    <source>
        <dbReference type="Google" id="ProtNLM"/>
    </source>
</evidence>
<dbReference type="SMART" id="SM00028">
    <property type="entry name" value="TPR"/>
    <property type="match status" value="4"/>
</dbReference>